<accession>A0A2X0I904</accession>
<evidence type="ECO:0000313" key="2">
    <source>
        <dbReference type="Proteomes" id="UP000248889"/>
    </source>
</evidence>
<evidence type="ECO:0000313" key="1">
    <source>
        <dbReference type="EMBL" id="RAG81394.1"/>
    </source>
</evidence>
<gene>
    <name evidence="1" type="ORF">DN069_32980</name>
</gene>
<dbReference type="Proteomes" id="UP000248889">
    <property type="component" value="Unassembled WGS sequence"/>
</dbReference>
<comment type="caution">
    <text evidence="1">The sequence shown here is derived from an EMBL/GenBank/DDBJ whole genome shotgun (WGS) entry which is preliminary data.</text>
</comment>
<dbReference type="AlphaFoldDB" id="A0A2X0I904"/>
<protein>
    <submittedName>
        <fullName evidence="1">Uncharacterized protein</fullName>
    </submittedName>
</protein>
<reference evidence="1 2" key="1">
    <citation type="submission" date="2018-06" db="EMBL/GenBank/DDBJ databases">
        <title>Streptacidiphilus pinicola sp. nov., isolated from pine grove soil.</title>
        <authorList>
            <person name="Roh S.G."/>
            <person name="Park S."/>
            <person name="Kim M.-K."/>
            <person name="Yun B.-R."/>
            <person name="Park J."/>
            <person name="Kim M.J."/>
            <person name="Kim Y.S."/>
            <person name="Kim S.B."/>
        </authorList>
    </citation>
    <scope>NUCLEOTIDE SEQUENCE [LARGE SCALE GENOMIC DNA]</scope>
    <source>
        <strain evidence="1 2">MMS16-CNU450</strain>
    </source>
</reference>
<dbReference type="EMBL" id="QKYN01000161">
    <property type="protein sequence ID" value="RAG81394.1"/>
    <property type="molecule type" value="Genomic_DNA"/>
</dbReference>
<name>A0A2X0I904_9ACTN</name>
<proteinExistence type="predicted"/>
<sequence length="91" mass="9210">MVVFHSKADAQAAASAFTGKVTPLYGGNVDSFCVGKAGCQVTHAVSDRFLYVSESGLTGASASKPDALSGAAGHAAESYVLSSLLKIEQNS</sequence>
<organism evidence="1 2">
    <name type="scientific">Streptacidiphilus pinicola</name>
    <dbReference type="NCBI Taxonomy" id="2219663"/>
    <lineage>
        <taxon>Bacteria</taxon>
        <taxon>Bacillati</taxon>
        <taxon>Actinomycetota</taxon>
        <taxon>Actinomycetes</taxon>
        <taxon>Kitasatosporales</taxon>
        <taxon>Streptomycetaceae</taxon>
        <taxon>Streptacidiphilus</taxon>
    </lineage>
</organism>
<keyword evidence="2" id="KW-1185">Reference proteome</keyword>